<dbReference type="Proteomes" id="UP000682739">
    <property type="component" value="Chromosome"/>
</dbReference>
<name>A0A975HKK3_9GAMM</name>
<dbReference type="RefSeq" id="WP_208832464.1">
    <property type="nucleotide sequence ID" value="NZ_CP072110.1"/>
</dbReference>
<keyword evidence="5 12" id="KW-1133">Transmembrane helix</keyword>
<feature type="transmembrane region" description="Helical" evidence="12">
    <location>
        <begin position="104"/>
        <end position="123"/>
    </location>
</feature>
<evidence type="ECO:0000256" key="6">
    <source>
        <dbReference type="ARBA" id="ARBA00023053"/>
    </source>
</evidence>
<evidence type="ECO:0000313" key="14">
    <source>
        <dbReference type="Proteomes" id="UP000682739"/>
    </source>
</evidence>
<feature type="binding site" evidence="12">
    <location>
        <position position="76"/>
    </location>
    <ligand>
        <name>Na(+)</name>
        <dbReference type="ChEBI" id="CHEBI:29101"/>
        <note>structural</note>
    </ligand>
</feature>
<keyword evidence="14" id="KW-1185">Reference proteome</keyword>
<keyword evidence="8 12" id="KW-0472">Membrane</keyword>
<feature type="transmembrane region" description="Helical" evidence="12">
    <location>
        <begin position="68"/>
        <end position="92"/>
    </location>
</feature>
<evidence type="ECO:0000256" key="7">
    <source>
        <dbReference type="ARBA" id="ARBA00023065"/>
    </source>
</evidence>
<dbReference type="Pfam" id="PF02537">
    <property type="entry name" value="CRCB"/>
    <property type="match status" value="1"/>
</dbReference>
<keyword evidence="3" id="KW-0997">Cell inner membrane</keyword>
<dbReference type="GO" id="GO:0046872">
    <property type="term" value="F:metal ion binding"/>
    <property type="evidence" value="ECO:0007669"/>
    <property type="project" value="UniProtKB-KW"/>
</dbReference>
<evidence type="ECO:0000256" key="3">
    <source>
        <dbReference type="ARBA" id="ARBA00022519"/>
    </source>
</evidence>
<sequence length="125" mass="13604">MWANLAFVAAGGAIGASLRFVIHHFLTLWLGKGFPFGTLVVNVLGSFFLGLLFSLIEHGIVADLPWRSLLSIGLFGAFTTFSTFSLDTLLLIQQGEWSKAFINIFLNVVICILAAWIGMQVVASK</sequence>
<protein>
    <recommendedName>
        <fullName evidence="12">Fluoride-specific ion channel FluC</fullName>
    </recommendedName>
</protein>
<feature type="transmembrane region" description="Helical" evidence="12">
    <location>
        <begin position="6"/>
        <end position="22"/>
    </location>
</feature>
<keyword evidence="7 12" id="KW-0406">Ion transport</keyword>
<dbReference type="NCBIfam" id="TIGR00494">
    <property type="entry name" value="crcB"/>
    <property type="match status" value="1"/>
</dbReference>
<evidence type="ECO:0000256" key="12">
    <source>
        <dbReference type="HAMAP-Rule" id="MF_00454"/>
    </source>
</evidence>
<reference evidence="13" key="1">
    <citation type="submission" date="2021-03" db="EMBL/GenBank/DDBJ databases">
        <title>Description of Psychrosphaera ytuae sp. nov. isolated from deep sea sediment of South China Sea.</title>
        <authorList>
            <person name="Zhang J."/>
            <person name="Xu X.-D."/>
        </authorList>
    </citation>
    <scope>NUCLEOTIDE SEQUENCE</scope>
    <source>
        <strain evidence="13">MTZ26</strain>
    </source>
</reference>
<evidence type="ECO:0000256" key="2">
    <source>
        <dbReference type="ARBA" id="ARBA00022475"/>
    </source>
</evidence>
<dbReference type="InterPro" id="IPR003691">
    <property type="entry name" value="FluC"/>
</dbReference>
<accession>A0A975HKK3</accession>
<dbReference type="PANTHER" id="PTHR28259">
    <property type="entry name" value="FLUORIDE EXPORT PROTEIN 1-RELATED"/>
    <property type="match status" value="1"/>
</dbReference>
<dbReference type="AlphaFoldDB" id="A0A975HKK3"/>
<comment type="catalytic activity">
    <reaction evidence="11">
        <text>fluoride(in) = fluoride(out)</text>
        <dbReference type="Rhea" id="RHEA:76159"/>
        <dbReference type="ChEBI" id="CHEBI:17051"/>
    </reaction>
    <physiologicalReaction direction="left-to-right" evidence="11">
        <dbReference type="Rhea" id="RHEA:76160"/>
    </physiologicalReaction>
</comment>
<dbReference type="EMBL" id="CP072110">
    <property type="protein sequence ID" value="QTH64409.1"/>
    <property type="molecule type" value="Genomic_DNA"/>
</dbReference>
<evidence type="ECO:0000256" key="5">
    <source>
        <dbReference type="ARBA" id="ARBA00022989"/>
    </source>
</evidence>
<feature type="binding site" evidence="12">
    <location>
        <position position="79"/>
    </location>
    <ligand>
        <name>Na(+)</name>
        <dbReference type="ChEBI" id="CHEBI:29101"/>
        <note>structural</note>
    </ligand>
</feature>
<evidence type="ECO:0000256" key="9">
    <source>
        <dbReference type="ARBA" id="ARBA00023303"/>
    </source>
</evidence>
<evidence type="ECO:0000313" key="13">
    <source>
        <dbReference type="EMBL" id="QTH64409.1"/>
    </source>
</evidence>
<evidence type="ECO:0000256" key="8">
    <source>
        <dbReference type="ARBA" id="ARBA00023136"/>
    </source>
</evidence>
<evidence type="ECO:0000256" key="1">
    <source>
        <dbReference type="ARBA" id="ARBA00004651"/>
    </source>
</evidence>
<dbReference type="GO" id="GO:0005886">
    <property type="term" value="C:plasma membrane"/>
    <property type="evidence" value="ECO:0007669"/>
    <property type="project" value="UniProtKB-SubCell"/>
</dbReference>
<dbReference type="GO" id="GO:0062054">
    <property type="term" value="F:fluoride channel activity"/>
    <property type="evidence" value="ECO:0007669"/>
    <property type="project" value="UniProtKB-UniRule"/>
</dbReference>
<dbReference type="HAMAP" id="MF_00454">
    <property type="entry name" value="FluC"/>
    <property type="match status" value="1"/>
</dbReference>
<evidence type="ECO:0000256" key="4">
    <source>
        <dbReference type="ARBA" id="ARBA00022692"/>
    </source>
</evidence>
<dbReference type="PANTHER" id="PTHR28259:SF1">
    <property type="entry name" value="FLUORIDE EXPORT PROTEIN 1-RELATED"/>
    <property type="match status" value="1"/>
</dbReference>
<dbReference type="GO" id="GO:0140114">
    <property type="term" value="P:cellular detoxification of fluoride"/>
    <property type="evidence" value="ECO:0007669"/>
    <property type="project" value="UniProtKB-UniRule"/>
</dbReference>
<comment type="function">
    <text evidence="12">Fluoride-specific ion channel. Important for reducing fluoride concentration in the cell, thus reducing its toxicity.</text>
</comment>
<comment type="activity regulation">
    <text evidence="12">Na(+) is not transported, but it plays an essential structural role and its presence is essential for fluoride channel function.</text>
</comment>
<keyword evidence="6 12" id="KW-0915">Sodium</keyword>
<proteinExistence type="inferred from homology"/>
<gene>
    <name evidence="12 13" type="primary">crcB</name>
    <name evidence="12" type="synonym">fluC</name>
    <name evidence="13" type="ORF">J1N51_02665</name>
</gene>
<comment type="subcellular location">
    <subcellularLocation>
        <location evidence="1 12">Cell membrane</location>
        <topology evidence="1 12">Multi-pass membrane protein</topology>
    </subcellularLocation>
</comment>
<keyword evidence="2 12" id="KW-1003">Cell membrane</keyword>
<comment type="similarity">
    <text evidence="10 12">Belongs to the fluoride channel Fluc/FEX (TC 1.A.43) family.</text>
</comment>
<feature type="transmembrane region" description="Helical" evidence="12">
    <location>
        <begin position="34"/>
        <end position="56"/>
    </location>
</feature>
<keyword evidence="4 12" id="KW-0812">Transmembrane</keyword>
<keyword evidence="12" id="KW-0479">Metal-binding</keyword>
<keyword evidence="9 12" id="KW-0407">Ion channel</keyword>
<organism evidence="13 14">
    <name type="scientific">Psychrosphaera ytuae</name>
    <dbReference type="NCBI Taxonomy" id="2820710"/>
    <lineage>
        <taxon>Bacteria</taxon>
        <taxon>Pseudomonadati</taxon>
        <taxon>Pseudomonadota</taxon>
        <taxon>Gammaproteobacteria</taxon>
        <taxon>Alteromonadales</taxon>
        <taxon>Pseudoalteromonadaceae</taxon>
        <taxon>Psychrosphaera</taxon>
    </lineage>
</organism>
<evidence type="ECO:0000256" key="10">
    <source>
        <dbReference type="ARBA" id="ARBA00035120"/>
    </source>
</evidence>
<evidence type="ECO:0000256" key="11">
    <source>
        <dbReference type="ARBA" id="ARBA00035585"/>
    </source>
</evidence>
<dbReference type="KEGG" id="psym:J1N51_02665"/>
<keyword evidence="12" id="KW-0813">Transport</keyword>